<evidence type="ECO:0008006" key="4">
    <source>
        <dbReference type="Google" id="ProtNLM"/>
    </source>
</evidence>
<keyword evidence="1" id="KW-0175">Coiled coil</keyword>
<evidence type="ECO:0000256" key="1">
    <source>
        <dbReference type="SAM" id="Coils"/>
    </source>
</evidence>
<dbReference type="Proteomes" id="UP000195080">
    <property type="component" value="Chromosome"/>
</dbReference>
<organism evidence="2 3">
    <name type="scientific">Candidatus Enterococcus lemimoniae</name>
    <dbReference type="NCBI Taxonomy" id="1834167"/>
    <lineage>
        <taxon>Bacteria</taxon>
        <taxon>Bacillati</taxon>
        <taxon>Bacillota</taxon>
        <taxon>Bacilli</taxon>
        <taxon>Lactobacillales</taxon>
        <taxon>Enterococcaceae</taxon>
        <taxon>Enterococcus</taxon>
    </lineage>
</organism>
<keyword evidence="3" id="KW-1185">Reference proteome</keyword>
<evidence type="ECO:0000313" key="3">
    <source>
        <dbReference type="Proteomes" id="UP000195080"/>
    </source>
</evidence>
<sequence length="230" mass="27069">MIEDQNLSIYKAATENVRELKKNVKILNKMINFAIKNGNTQELDTLTKLYLLLFSTYAEASFLKLINTPHGFLKTEIESINQMRNLENKWKRCIEICLDKLRNNINKGDIQNKNKRLEKLVEVNIIENSQIRNKIAHGQWHTCFNNSNTRISEENTTKLKNIDVVKISLHLEIYVKIQQCIEDIIESPKTHYRDYYVSMEEIERIENAIADKKNWNLATKKKKAAKFKKI</sequence>
<evidence type="ECO:0000313" key="2">
    <source>
        <dbReference type="EMBL" id="WYJ87287.1"/>
    </source>
</evidence>
<protein>
    <recommendedName>
        <fullName evidence="4">RiboL-PSP-HEPN domain-containing protein</fullName>
    </recommendedName>
</protein>
<dbReference type="RefSeq" id="WP_086445288.1">
    <property type="nucleotide sequence ID" value="NZ_CP147248.1"/>
</dbReference>
<feature type="coiled-coil region" evidence="1">
    <location>
        <begin position="10"/>
        <end position="37"/>
    </location>
</feature>
<proteinExistence type="predicted"/>
<name>A0ABZ2TCR7_9ENTE</name>
<accession>A0ABZ2TCR7</accession>
<gene>
    <name evidence="2" type="ORF">A5866_002383</name>
</gene>
<reference evidence="3" key="1">
    <citation type="submission" date="2017-05" db="EMBL/GenBank/DDBJ databases">
        <title>The Genome Sequence of EEnterococcus faecalis 9F2_4866.</title>
        <authorList>
            <consortium name="The Broad Institute Genomics Platform"/>
            <consortium name="The Broad Institute Genomic Center for Infectious Diseases"/>
            <person name="Earl A."/>
            <person name="Manson A."/>
            <person name="Schwartman J."/>
            <person name="Gilmore M."/>
            <person name="Abouelleil A."/>
            <person name="Cao P."/>
            <person name="Chapman S."/>
            <person name="Cusick C."/>
            <person name="Shea T."/>
            <person name="Young S."/>
            <person name="Neafsey D."/>
            <person name="Nusbaum C."/>
            <person name="Birren B."/>
        </authorList>
    </citation>
    <scope>NUCLEOTIDE SEQUENCE [LARGE SCALE GENOMIC DNA]</scope>
    <source>
        <strain evidence="3">12C11_DIV0727</strain>
    </source>
</reference>
<dbReference type="EMBL" id="CP147248">
    <property type="protein sequence ID" value="WYJ87287.1"/>
    <property type="molecule type" value="Genomic_DNA"/>
</dbReference>